<evidence type="ECO:0000313" key="2">
    <source>
        <dbReference type="Proteomes" id="UP000276133"/>
    </source>
</evidence>
<proteinExistence type="predicted"/>
<dbReference type="AlphaFoldDB" id="A0A3M7T0U6"/>
<accession>A0A3M7T0U6</accession>
<dbReference type="EMBL" id="REGN01000476">
    <property type="protein sequence ID" value="RNA41683.1"/>
    <property type="molecule type" value="Genomic_DNA"/>
</dbReference>
<keyword evidence="2" id="KW-1185">Reference proteome</keyword>
<name>A0A3M7T0U6_BRAPC</name>
<organism evidence="1 2">
    <name type="scientific">Brachionus plicatilis</name>
    <name type="common">Marine rotifer</name>
    <name type="synonym">Brachionus muelleri</name>
    <dbReference type="NCBI Taxonomy" id="10195"/>
    <lineage>
        <taxon>Eukaryota</taxon>
        <taxon>Metazoa</taxon>
        <taxon>Spiralia</taxon>
        <taxon>Gnathifera</taxon>
        <taxon>Rotifera</taxon>
        <taxon>Eurotatoria</taxon>
        <taxon>Monogononta</taxon>
        <taxon>Pseudotrocha</taxon>
        <taxon>Ploima</taxon>
        <taxon>Brachionidae</taxon>
        <taxon>Brachionus</taxon>
    </lineage>
</organism>
<sequence>MKIHLSLPELFKCPKKKCNPDFARLGFISKNLYALGLSNANRLAIFQNSSSSWLGLDLRL</sequence>
<comment type="caution">
    <text evidence="1">The sequence shown here is derived from an EMBL/GenBank/DDBJ whole genome shotgun (WGS) entry which is preliminary data.</text>
</comment>
<dbReference type="Proteomes" id="UP000276133">
    <property type="component" value="Unassembled WGS sequence"/>
</dbReference>
<protein>
    <submittedName>
        <fullName evidence="1">Uncharacterized protein</fullName>
    </submittedName>
</protein>
<evidence type="ECO:0000313" key="1">
    <source>
        <dbReference type="EMBL" id="RNA41683.1"/>
    </source>
</evidence>
<gene>
    <name evidence="1" type="ORF">BpHYR1_012725</name>
</gene>
<reference evidence="1 2" key="1">
    <citation type="journal article" date="2018" name="Sci. Rep.">
        <title>Genomic signatures of local adaptation to the degree of environmental predictability in rotifers.</title>
        <authorList>
            <person name="Franch-Gras L."/>
            <person name="Hahn C."/>
            <person name="Garcia-Roger E.M."/>
            <person name="Carmona M.J."/>
            <person name="Serra M."/>
            <person name="Gomez A."/>
        </authorList>
    </citation>
    <scope>NUCLEOTIDE SEQUENCE [LARGE SCALE GENOMIC DNA]</scope>
    <source>
        <strain evidence="1">HYR1</strain>
    </source>
</reference>